<evidence type="ECO:0000313" key="12">
    <source>
        <dbReference type="Proteomes" id="UP000215902"/>
    </source>
</evidence>
<keyword evidence="6" id="KW-0862">Zinc</keyword>
<dbReference type="PROSITE" id="PS51192">
    <property type="entry name" value="HELICASE_ATP_BIND_1"/>
    <property type="match status" value="1"/>
</dbReference>
<dbReference type="CDD" id="cd18791">
    <property type="entry name" value="SF2_C_RHA"/>
    <property type="match status" value="1"/>
</dbReference>
<dbReference type="Gene3D" id="1.20.120.1080">
    <property type="match status" value="1"/>
</dbReference>
<dbReference type="InterPro" id="IPR007502">
    <property type="entry name" value="Helicase-assoc_dom"/>
</dbReference>
<evidence type="ECO:0000256" key="1">
    <source>
        <dbReference type="ARBA" id="ARBA00022741"/>
    </source>
</evidence>
<dbReference type="InterPro" id="IPR001650">
    <property type="entry name" value="Helicase_C-like"/>
</dbReference>
<gene>
    <name evidence="11" type="ORF">BOX15_Mlig016460g1</name>
</gene>
<dbReference type="PROSITE" id="PS00690">
    <property type="entry name" value="DEAH_ATP_HELICASE"/>
    <property type="match status" value="1"/>
</dbReference>
<evidence type="ECO:0000259" key="8">
    <source>
        <dbReference type="PROSITE" id="PS50103"/>
    </source>
</evidence>
<dbReference type="Proteomes" id="UP000215902">
    <property type="component" value="Unassembled WGS sequence"/>
</dbReference>
<dbReference type="GO" id="GO:0004386">
    <property type="term" value="F:helicase activity"/>
    <property type="evidence" value="ECO:0007669"/>
    <property type="project" value="UniProtKB-KW"/>
</dbReference>
<accession>A0A267EPK4</accession>
<dbReference type="STRING" id="282301.A0A267EPK4"/>
<keyword evidence="12" id="KW-1185">Reference proteome</keyword>
<feature type="region of interest" description="Disordered" evidence="7">
    <location>
        <begin position="209"/>
        <end position="246"/>
    </location>
</feature>
<dbReference type="SUPFAM" id="SSF54928">
    <property type="entry name" value="RNA-binding domain, RBD"/>
    <property type="match status" value="1"/>
</dbReference>
<reference evidence="11 12" key="1">
    <citation type="submission" date="2017-06" db="EMBL/GenBank/DDBJ databases">
        <title>A platform for efficient transgenesis in Macrostomum lignano, a flatworm model organism for stem cell research.</title>
        <authorList>
            <person name="Berezikov E."/>
        </authorList>
    </citation>
    <scope>NUCLEOTIDE SEQUENCE [LARGE SCALE GENOMIC DNA]</scope>
    <source>
        <strain evidence="11">DV1</strain>
        <tissue evidence="11">Whole organism</tissue>
    </source>
</reference>
<feature type="zinc finger region" description="C3H1-type" evidence="6">
    <location>
        <begin position="250"/>
        <end position="277"/>
    </location>
</feature>
<feature type="domain" description="Helicase C-terminal" evidence="10">
    <location>
        <begin position="808"/>
        <end position="978"/>
    </location>
</feature>
<evidence type="ECO:0008006" key="13">
    <source>
        <dbReference type="Google" id="ProtNLM"/>
    </source>
</evidence>
<evidence type="ECO:0000256" key="5">
    <source>
        <dbReference type="ARBA" id="ARBA00038040"/>
    </source>
</evidence>
<dbReference type="Gene3D" id="3.40.50.300">
    <property type="entry name" value="P-loop containing nucleotide triphosphate hydrolases"/>
    <property type="match status" value="2"/>
</dbReference>
<organism evidence="11 12">
    <name type="scientific">Macrostomum lignano</name>
    <dbReference type="NCBI Taxonomy" id="282301"/>
    <lineage>
        <taxon>Eukaryota</taxon>
        <taxon>Metazoa</taxon>
        <taxon>Spiralia</taxon>
        <taxon>Lophotrochozoa</taxon>
        <taxon>Platyhelminthes</taxon>
        <taxon>Rhabditophora</taxon>
        <taxon>Macrostomorpha</taxon>
        <taxon>Macrostomida</taxon>
        <taxon>Macrostomidae</taxon>
        <taxon>Macrostomum</taxon>
    </lineage>
</organism>
<evidence type="ECO:0000256" key="2">
    <source>
        <dbReference type="ARBA" id="ARBA00022801"/>
    </source>
</evidence>
<keyword evidence="6" id="KW-0479">Metal-binding</keyword>
<dbReference type="PANTHER" id="PTHR18934">
    <property type="entry name" value="ATP-DEPENDENT RNA HELICASE"/>
    <property type="match status" value="1"/>
</dbReference>
<dbReference type="SMART" id="SM00487">
    <property type="entry name" value="DEXDc"/>
    <property type="match status" value="1"/>
</dbReference>
<feature type="zinc finger region" description="C3H1-type" evidence="6">
    <location>
        <begin position="305"/>
        <end position="332"/>
    </location>
</feature>
<dbReference type="InterPro" id="IPR002464">
    <property type="entry name" value="DNA/RNA_helicase_DEAH_CS"/>
</dbReference>
<feature type="compositionally biased region" description="Low complexity" evidence="7">
    <location>
        <begin position="234"/>
        <end position="246"/>
    </location>
</feature>
<dbReference type="SMART" id="SM00490">
    <property type="entry name" value="HELICc"/>
    <property type="match status" value="1"/>
</dbReference>
<name>A0A267EPK4_9PLAT</name>
<dbReference type="SUPFAM" id="SSF52540">
    <property type="entry name" value="P-loop containing nucleoside triphosphate hydrolases"/>
    <property type="match status" value="1"/>
</dbReference>
<evidence type="ECO:0000259" key="9">
    <source>
        <dbReference type="PROSITE" id="PS51192"/>
    </source>
</evidence>
<dbReference type="Pfam" id="PF00270">
    <property type="entry name" value="DEAD"/>
    <property type="match status" value="1"/>
</dbReference>
<dbReference type="Gene3D" id="4.10.1000.40">
    <property type="match status" value="3"/>
</dbReference>
<feature type="compositionally biased region" description="Basic and acidic residues" evidence="7">
    <location>
        <begin position="209"/>
        <end position="230"/>
    </location>
</feature>
<dbReference type="Pfam" id="PF00271">
    <property type="entry name" value="Helicase_C"/>
    <property type="match status" value="1"/>
</dbReference>
<dbReference type="SMART" id="SM00356">
    <property type="entry name" value="ZnF_C3H1"/>
    <property type="match status" value="3"/>
</dbReference>
<comment type="caution">
    <text evidence="11">The sequence shown here is derived from an EMBL/GenBank/DDBJ whole genome shotgun (WGS) entry which is preliminary data.</text>
</comment>
<feature type="region of interest" description="Disordered" evidence="7">
    <location>
        <begin position="1"/>
        <end position="22"/>
    </location>
</feature>
<dbReference type="EMBL" id="NIVC01001911">
    <property type="protein sequence ID" value="PAA62682.1"/>
    <property type="molecule type" value="Genomic_DNA"/>
</dbReference>
<dbReference type="GO" id="GO:0005524">
    <property type="term" value="F:ATP binding"/>
    <property type="evidence" value="ECO:0007669"/>
    <property type="project" value="UniProtKB-KW"/>
</dbReference>
<evidence type="ECO:0000256" key="3">
    <source>
        <dbReference type="ARBA" id="ARBA00022806"/>
    </source>
</evidence>
<evidence type="ECO:0000256" key="7">
    <source>
        <dbReference type="SAM" id="MobiDB-lite"/>
    </source>
</evidence>
<dbReference type="InterPro" id="IPR000571">
    <property type="entry name" value="Znf_CCCH"/>
</dbReference>
<keyword evidence="6" id="KW-0863">Zinc-finger</keyword>
<keyword evidence="1" id="KW-0547">Nucleotide-binding</keyword>
<dbReference type="GO" id="GO:0003723">
    <property type="term" value="F:RNA binding"/>
    <property type="evidence" value="ECO:0007669"/>
    <property type="project" value="TreeGrafter"/>
</dbReference>
<evidence type="ECO:0000256" key="4">
    <source>
        <dbReference type="ARBA" id="ARBA00022840"/>
    </source>
</evidence>
<feature type="region of interest" description="Disordered" evidence="7">
    <location>
        <begin position="582"/>
        <end position="602"/>
    </location>
</feature>
<evidence type="ECO:0000256" key="6">
    <source>
        <dbReference type="PROSITE-ProRule" id="PRU00723"/>
    </source>
</evidence>
<feature type="compositionally biased region" description="Polar residues" evidence="7">
    <location>
        <begin position="583"/>
        <end position="596"/>
    </location>
</feature>
<dbReference type="InterPro" id="IPR027417">
    <property type="entry name" value="P-loop_NTPase"/>
</dbReference>
<dbReference type="PANTHER" id="PTHR18934:SF91">
    <property type="entry name" value="PRE-MRNA-SPLICING FACTOR ATP-DEPENDENT RNA HELICASE PRP16"/>
    <property type="match status" value="1"/>
</dbReference>
<dbReference type="PROSITE" id="PS50103">
    <property type="entry name" value="ZF_C3H1"/>
    <property type="match status" value="2"/>
</dbReference>
<feature type="domain" description="C3H1-type" evidence="8">
    <location>
        <begin position="305"/>
        <end position="332"/>
    </location>
</feature>
<dbReference type="InterPro" id="IPR011545">
    <property type="entry name" value="DEAD/DEAH_box_helicase_dom"/>
</dbReference>
<dbReference type="GO" id="GO:0016787">
    <property type="term" value="F:hydrolase activity"/>
    <property type="evidence" value="ECO:0007669"/>
    <property type="project" value="UniProtKB-KW"/>
</dbReference>
<feature type="domain" description="C3H1-type" evidence="8">
    <location>
        <begin position="250"/>
        <end position="277"/>
    </location>
</feature>
<keyword evidence="4" id="KW-0067">ATP-binding</keyword>
<proteinExistence type="inferred from homology"/>
<dbReference type="PROSITE" id="PS51194">
    <property type="entry name" value="HELICASE_CTER"/>
    <property type="match status" value="1"/>
</dbReference>
<protein>
    <recommendedName>
        <fullName evidence="13">RNA helicase</fullName>
    </recommendedName>
</protein>
<comment type="similarity">
    <text evidence="5">Belongs to the DEAD box helicase family. DEAH subfamily. PRP16 sub-subfamily.</text>
</comment>
<dbReference type="CDD" id="cd17917">
    <property type="entry name" value="DEXHc_RHA-like"/>
    <property type="match status" value="1"/>
</dbReference>
<dbReference type="InterPro" id="IPR014001">
    <property type="entry name" value="Helicase_ATP-bd"/>
</dbReference>
<dbReference type="GO" id="GO:0008270">
    <property type="term" value="F:zinc ion binding"/>
    <property type="evidence" value="ECO:0007669"/>
    <property type="project" value="UniProtKB-KW"/>
</dbReference>
<keyword evidence="2" id="KW-0378">Hydrolase</keyword>
<sequence length="1673" mass="187636">MQRPRGAASGVRRQATSSPQELFSVQITGLPPGVSSQSLVDRFQQSAGQFVIPPEPKQRDKTAWCAYLNGLTENQAETFQERWNNKIFPGGQHSIRCKTSSSKLKGSENIQGKATQPQPMIYNVELSGLPPNASNKFLAATFKQSAEKFEVLPEPKQRDKTAWCAYLNDVPESEAHRFIQKYDNFKIGNNKFVVRCKLIFKADRRTTEDRSRVRSRVHGDSLRQQTEKLGAEASSSQSSVSTTHSETTNQDKGILCKYNILGTCKFDNDCKHIHMSCPMEEDCDDDECCLGHPANVKTQIGRSVGRRLVLCNLFRFGACRYESECRFKHLDCPLAELCEDSCCFFGHPQGWGSDFSDPNECSVDCDQYDCTKSHPVGRTKRCQFGDKCTKFECSFLHSEKRQACESAGDCQDFDCSKLHPESREEPCVKGAKCLEFHCQKLHPASRELCDKGKLCTEYACDKLHEAGRRKKCKWRDRCKLPFCPWLHPINRSKQFCDRGDSCDDFDCALVHPPGRCSPCKYGERCWNHICECLHPEAWNPCPNGLGCRDVTCDCSHSPRRPKPCTQGSDCRNRDCAGLHPGMSSVSNAPLQRSSALKSDHQRRIDREANRLPVLNYREQFLERLQTEKVLIVRAETGSGKTTQLPQYAAECFGGLVICTQPRVMAAVSIAHRVAQEFDGCDVGESVGYKVGGENSAPGSGIMFMTESCLIRYCQSNESLDNVSVLIVDEAHERSLNVDIVLGLAKLIRIKRPDNFYVVIASATIDPQLFRDFFNCGVLDIPGRMYDVSLQYIPPAFDSNPDVFIKSHLVPSLIKALRDHSDGYALVFLPGEREIQQAIKAFQQQQTEDNCVALPLYGSLPREEQVKVLDFKPSQDSDRLVVFCTNVAETSLTINGVRLVVDSGLAKESRFDAKRRITVLELRQISQSAANQRKGRAGRTAPGHCVRLYSEDVLKSAEFVPEILRSSLDLVVLLLIKLKLKPLEFSFLDKPNEEMLIHSYQTLMDLGCLSGVESLSNAGELFAELGLDPRLSAFIVRAHEHFGQLELAVTVACILTAPGSIFFLGRDKEKKEGLQKRALEAFSHESDILYEVSVFDSWSNAGKLINGKCKNCGKVARNFQNSCRSCRVGHSNSNRLNNKVMEHIEKTRTSFLKTIKKSKWFLELQKVESSCEDTIQVVGSCLEQVIPEQVTCLLVKRLPSEGIKIVDSNIRARISNTSVFAQRPQDCEYFVAVRVRQMVSGMYIVDGLHPLKDPTTVSDRRSHPLEKIFTEANASSNLLKAVNSKIKDESSQISEEQRRWIVLSHNADEASIDVYARASESSELRSKLKSLIDKSKLTYLQEQHMLETKGFRATFQGGLQVKEVHICTLNRTDSEVSSSNNEGATDSAESDNGLAQLLVSAPCGFEEETIRAHSDSTAKIHHTNQRRRRQEKFKVFISNMPANWKESDVQDLIRKSECLNAVVPIRIFPPAQPGIGTSRALLTLNSETERDSLIKSLSTVLCNIGPFPISLISKKNGGTFVKQVSPEIKPCEDKTPSIPELFFVKFNESKHAVEFYNKIRAGSIVGCSAEWTESVFISHPDLFPDLNSLIEQSGDPTVKSTSVPKPDKTLEIRLSGPQQDKIKLVANKLRSLFSPITIRHVSNKEKTLFYEIKKTGLFDAWAKELNLVCEFRDD</sequence>
<feature type="domain" description="Helicase ATP-binding" evidence="9">
    <location>
        <begin position="621"/>
        <end position="782"/>
    </location>
</feature>
<dbReference type="InterPro" id="IPR035979">
    <property type="entry name" value="RBD_domain_sf"/>
</dbReference>
<evidence type="ECO:0000259" key="10">
    <source>
        <dbReference type="PROSITE" id="PS51194"/>
    </source>
</evidence>
<dbReference type="SMART" id="SM00847">
    <property type="entry name" value="HA2"/>
    <property type="match status" value="1"/>
</dbReference>
<keyword evidence="3" id="KW-0347">Helicase</keyword>
<evidence type="ECO:0000313" key="11">
    <source>
        <dbReference type="EMBL" id="PAA62682.1"/>
    </source>
</evidence>